<evidence type="ECO:0000259" key="2">
    <source>
        <dbReference type="Pfam" id="PF13088"/>
    </source>
</evidence>
<dbReference type="Proteomes" id="UP000240357">
    <property type="component" value="Unassembled WGS sequence"/>
</dbReference>
<comment type="caution">
    <text evidence="3">The sequence shown here is derived from an EMBL/GenBank/DDBJ whole genome shotgun (WGS) entry which is preliminary data.</text>
</comment>
<dbReference type="SUPFAM" id="SSF50939">
    <property type="entry name" value="Sialidases"/>
    <property type="match status" value="1"/>
</dbReference>
<keyword evidence="1" id="KW-0732">Signal</keyword>
<evidence type="ECO:0000313" key="4">
    <source>
        <dbReference type="Proteomes" id="UP000240357"/>
    </source>
</evidence>
<dbReference type="Gene3D" id="2.120.10.10">
    <property type="match status" value="1"/>
</dbReference>
<keyword evidence="4" id="KW-1185">Reference proteome</keyword>
<name>A0A2T2YCG2_9BACT</name>
<reference evidence="3 4" key="1">
    <citation type="submission" date="2018-03" db="EMBL/GenBank/DDBJ databases">
        <title>Adhaeribacter sp. HMF7605 Genome sequencing and assembly.</title>
        <authorList>
            <person name="Kang H."/>
            <person name="Kang J."/>
            <person name="Cha I."/>
            <person name="Kim H."/>
            <person name="Joh K."/>
        </authorList>
    </citation>
    <scope>NUCLEOTIDE SEQUENCE [LARGE SCALE GENOMIC DNA]</scope>
    <source>
        <strain evidence="3 4">HMF7605</strain>
    </source>
</reference>
<organism evidence="3 4">
    <name type="scientific">Adhaeribacter arboris</name>
    <dbReference type="NCBI Taxonomy" id="2072846"/>
    <lineage>
        <taxon>Bacteria</taxon>
        <taxon>Pseudomonadati</taxon>
        <taxon>Bacteroidota</taxon>
        <taxon>Cytophagia</taxon>
        <taxon>Cytophagales</taxon>
        <taxon>Hymenobacteraceae</taxon>
        <taxon>Adhaeribacter</taxon>
    </lineage>
</organism>
<dbReference type="PANTHER" id="PTHR43752">
    <property type="entry name" value="BNR/ASP-BOX REPEAT FAMILY PROTEIN"/>
    <property type="match status" value="1"/>
</dbReference>
<accession>A0A2T2YCG2</accession>
<feature type="chain" id="PRO_5015650176" evidence="1">
    <location>
        <begin position="19"/>
        <end position="346"/>
    </location>
</feature>
<gene>
    <name evidence="3" type="ORF">AHMF7605_06510</name>
</gene>
<dbReference type="CDD" id="cd15482">
    <property type="entry name" value="Sialidase_non-viral"/>
    <property type="match status" value="1"/>
</dbReference>
<sequence length="346" mass="38911">MKLLSAIFGILFSTAATVLGQSAWQKEKEELIFQNPPFAQCHASSLVEIKPGKLLVAWFGGTHERHPDVKIWLAVQENGKWSKPTLMADGIINDTLRYPCWNPVLFKAKEGKLFLFYKVGPSPSEWWGMVKTSTNNGQTWSKPERLPEGTLGPIKNKPVQLADGTILSPTSTETNDKWRVHLEKSTDLGKTWQIISVDPTTSLDVIQPSILFYPNNRLQLLCRSKHDRIVEAWSNDNGKSWGPLTKTNLLNPNSGTDAVTLKSGLQMLVYNPTIRGSEWSKGRAKLSVAISKDGQQWNDIITLEDKPEGEFSYPAVIQTQDGKVHLTYTYDRKNIKHVVLSEKSKR</sequence>
<dbReference type="InterPro" id="IPR036278">
    <property type="entry name" value="Sialidase_sf"/>
</dbReference>
<protein>
    <submittedName>
        <fullName evidence="3">Sialidase</fullName>
    </submittedName>
</protein>
<feature type="signal peptide" evidence="1">
    <location>
        <begin position="1"/>
        <end position="18"/>
    </location>
</feature>
<dbReference type="InterPro" id="IPR011040">
    <property type="entry name" value="Sialidase"/>
</dbReference>
<evidence type="ECO:0000256" key="1">
    <source>
        <dbReference type="SAM" id="SignalP"/>
    </source>
</evidence>
<evidence type="ECO:0000313" key="3">
    <source>
        <dbReference type="EMBL" id="PSR53205.1"/>
    </source>
</evidence>
<proteinExistence type="predicted"/>
<dbReference type="PANTHER" id="PTHR43752:SF2">
    <property type="entry name" value="BNR_ASP-BOX REPEAT FAMILY PROTEIN"/>
    <property type="match status" value="1"/>
</dbReference>
<feature type="domain" description="Sialidase" evidence="2">
    <location>
        <begin position="52"/>
        <end position="326"/>
    </location>
</feature>
<dbReference type="EMBL" id="PYFT01000001">
    <property type="protein sequence ID" value="PSR53205.1"/>
    <property type="molecule type" value="Genomic_DNA"/>
</dbReference>
<dbReference type="AlphaFoldDB" id="A0A2T2YCG2"/>
<dbReference type="OrthoDB" id="41724at2"/>
<dbReference type="RefSeq" id="WP_106927599.1">
    <property type="nucleotide sequence ID" value="NZ_PYFT01000001.1"/>
</dbReference>
<dbReference type="Pfam" id="PF13088">
    <property type="entry name" value="BNR_2"/>
    <property type="match status" value="1"/>
</dbReference>